<dbReference type="Proteomes" id="UP000323632">
    <property type="component" value="Unassembled WGS sequence"/>
</dbReference>
<feature type="transmembrane region" description="Helical" evidence="13">
    <location>
        <begin position="169"/>
        <end position="192"/>
    </location>
</feature>
<evidence type="ECO:0000256" key="13">
    <source>
        <dbReference type="SAM" id="Phobius"/>
    </source>
</evidence>
<evidence type="ECO:0000256" key="3">
    <source>
        <dbReference type="ARBA" id="ARBA00022448"/>
    </source>
</evidence>
<feature type="transmembrane region" description="Helical" evidence="13">
    <location>
        <begin position="91"/>
        <end position="111"/>
    </location>
</feature>
<evidence type="ECO:0000256" key="8">
    <source>
        <dbReference type="ARBA" id="ARBA00022989"/>
    </source>
</evidence>
<keyword evidence="10 13" id="KW-0472">Membrane</keyword>
<evidence type="ECO:0000313" key="14">
    <source>
        <dbReference type="EMBL" id="KAA5536593.1"/>
    </source>
</evidence>
<comment type="subcellular location">
    <subcellularLocation>
        <location evidence="1">Membrane</location>
        <topology evidence="1">Multi-pass membrane protein</topology>
    </subcellularLocation>
</comment>
<organism evidence="14 15">
    <name type="scientific">Taibaiella lutea</name>
    <dbReference type="NCBI Taxonomy" id="2608001"/>
    <lineage>
        <taxon>Bacteria</taxon>
        <taxon>Pseudomonadati</taxon>
        <taxon>Bacteroidota</taxon>
        <taxon>Chitinophagia</taxon>
        <taxon>Chitinophagales</taxon>
        <taxon>Chitinophagaceae</taxon>
        <taxon>Taibaiella</taxon>
    </lineage>
</organism>
<dbReference type="GO" id="GO:0005267">
    <property type="term" value="F:potassium channel activity"/>
    <property type="evidence" value="ECO:0007669"/>
    <property type="project" value="UniProtKB-KW"/>
</dbReference>
<keyword evidence="11" id="KW-0407">Ion channel</keyword>
<evidence type="ECO:0000256" key="10">
    <source>
        <dbReference type="ARBA" id="ARBA00023136"/>
    </source>
</evidence>
<sequence>MENNKERNLELERLVFFSDAVVAIAITLLALDLKIAKASEDHLTFADIAASWQKFVAFFLSFLIIAVFWKIHHEFFVYIKQINGRLLFFNIGWLLFIVLLPFTTTLISAHFFDKPAMFLYSFNIFLITLFQNFIWDYASDHPEFMKETLTTEINKENRMSCNIAMGNGVLAIILSFISPVVAFVILFTRLLMFKLSAKLNKRPKRKRLK</sequence>
<keyword evidence="5 13" id="KW-0812">Transmembrane</keyword>
<keyword evidence="15" id="KW-1185">Reference proteome</keyword>
<dbReference type="PANTHER" id="PTHR31462:SF5">
    <property type="entry name" value="ENDOSOMAL_LYSOSOMAL PROTON CHANNEL TMEM175"/>
    <property type="match status" value="1"/>
</dbReference>
<evidence type="ECO:0000256" key="6">
    <source>
        <dbReference type="ARBA" id="ARBA00022826"/>
    </source>
</evidence>
<name>A0A5M6CNH2_9BACT</name>
<dbReference type="RefSeq" id="WP_150031170.1">
    <property type="nucleotide sequence ID" value="NZ_VWSH01000001.1"/>
</dbReference>
<evidence type="ECO:0000256" key="5">
    <source>
        <dbReference type="ARBA" id="ARBA00022692"/>
    </source>
</evidence>
<keyword evidence="7" id="KW-0630">Potassium</keyword>
<evidence type="ECO:0000256" key="11">
    <source>
        <dbReference type="ARBA" id="ARBA00023303"/>
    </source>
</evidence>
<gene>
    <name evidence="14" type="ORF">F0919_02680</name>
</gene>
<evidence type="ECO:0000256" key="4">
    <source>
        <dbReference type="ARBA" id="ARBA00022538"/>
    </source>
</evidence>
<keyword evidence="4" id="KW-0633">Potassium transport</keyword>
<evidence type="ECO:0000256" key="7">
    <source>
        <dbReference type="ARBA" id="ARBA00022958"/>
    </source>
</evidence>
<feature type="transmembrane region" description="Helical" evidence="13">
    <location>
        <begin position="52"/>
        <end position="71"/>
    </location>
</feature>
<dbReference type="Pfam" id="PF06736">
    <property type="entry name" value="TMEM175"/>
    <property type="match status" value="1"/>
</dbReference>
<evidence type="ECO:0000256" key="12">
    <source>
        <dbReference type="ARBA" id="ARBA00034430"/>
    </source>
</evidence>
<dbReference type="AlphaFoldDB" id="A0A5M6CNH2"/>
<comment type="similarity">
    <text evidence="2">Belongs to the TMEM175 family.</text>
</comment>
<protein>
    <submittedName>
        <fullName evidence="14">DUF1211 domain-containing protein</fullName>
    </submittedName>
</protein>
<proteinExistence type="inferred from homology"/>
<keyword evidence="3" id="KW-0813">Transport</keyword>
<dbReference type="PANTHER" id="PTHR31462">
    <property type="entry name" value="ENDOSOMAL/LYSOSOMAL POTASSIUM CHANNEL TMEM175"/>
    <property type="match status" value="1"/>
</dbReference>
<evidence type="ECO:0000256" key="2">
    <source>
        <dbReference type="ARBA" id="ARBA00006920"/>
    </source>
</evidence>
<keyword evidence="8 13" id="KW-1133">Transmembrane helix</keyword>
<dbReference type="GO" id="GO:0015252">
    <property type="term" value="F:proton channel activity"/>
    <property type="evidence" value="ECO:0007669"/>
    <property type="project" value="InterPro"/>
</dbReference>
<evidence type="ECO:0000313" key="15">
    <source>
        <dbReference type="Proteomes" id="UP000323632"/>
    </source>
</evidence>
<reference evidence="14 15" key="1">
    <citation type="submission" date="2019-09" db="EMBL/GenBank/DDBJ databases">
        <title>Genome sequence and assembly of Taibaiella sp.</title>
        <authorList>
            <person name="Chhetri G."/>
        </authorList>
    </citation>
    <scope>NUCLEOTIDE SEQUENCE [LARGE SCALE GENOMIC DNA]</scope>
    <source>
        <strain evidence="14 15">KVB11</strain>
    </source>
</reference>
<evidence type="ECO:0000256" key="9">
    <source>
        <dbReference type="ARBA" id="ARBA00023065"/>
    </source>
</evidence>
<evidence type="ECO:0000256" key="1">
    <source>
        <dbReference type="ARBA" id="ARBA00004141"/>
    </source>
</evidence>
<keyword evidence="6" id="KW-0631">Potassium channel</keyword>
<keyword evidence="9" id="KW-0406">Ion transport</keyword>
<comment type="caution">
    <text evidence="14">The sequence shown here is derived from an EMBL/GenBank/DDBJ whole genome shotgun (WGS) entry which is preliminary data.</text>
</comment>
<accession>A0A5M6CNH2</accession>
<dbReference type="EMBL" id="VWSH01000001">
    <property type="protein sequence ID" value="KAA5536593.1"/>
    <property type="molecule type" value="Genomic_DNA"/>
</dbReference>
<dbReference type="GO" id="GO:0016020">
    <property type="term" value="C:membrane"/>
    <property type="evidence" value="ECO:0007669"/>
    <property type="project" value="UniProtKB-SubCell"/>
</dbReference>
<comment type="catalytic activity">
    <reaction evidence="12">
        <text>K(+)(in) = K(+)(out)</text>
        <dbReference type="Rhea" id="RHEA:29463"/>
        <dbReference type="ChEBI" id="CHEBI:29103"/>
    </reaction>
</comment>
<dbReference type="InterPro" id="IPR010617">
    <property type="entry name" value="TMEM175-like"/>
</dbReference>
<feature type="transmembrane region" description="Helical" evidence="13">
    <location>
        <begin position="14"/>
        <end position="31"/>
    </location>
</feature>